<evidence type="ECO:0000256" key="1">
    <source>
        <dbReference type="SAM" id="MobiDB-lite"/>
    </source>
</evidence>
<organism evidence="2 3">
    <name type="scientific">Vigna mungo</name>
    <name type="common">Black gram</name>
    <name type="synonym">Phaseolus mungo</name>
    <dbReference type="NCBI Taxonomy" id="3915"/>
    <lineage>
        <taxon>Eukaryota</taxon>
        <taxon>Viridiplantae</taxon>
        <taxon>Streptophyta</taxon>
        <taxon>Embryophyta</taxon>
        <taxon>Tracheophyta</taxon>
        <taxon>Spermatophyta</taxon>
        <taxon>Magnoliopsida</taxon>
        <taxon>eudicotyledons</taxon>
        <taxon>Gunneridae</taxon>
        <taxon>Pentapetalae</taxon>
        <taxon>rosids</taxon>
        <taxon>fabids</taxon>
        <taxon>Fabales</taxon>
        <taxon>Fabaceae</taxon>
        <taxon>Papilionoideae</taxon>
        <taxon>50 kb inversion clade</taxon>
        <taxon>NPAAA clade</taxon>
        <taxon>indigoferoid/millettioid clade</taxon>
        <taxon>Phaseoleae</taxon>
        <taxon>Vigna</taxon>
    </lineage>
</organism>
<dbReference type="EMBL" id="CP144695">
    <property type="protein sequence ID" value="WVZ08531.1"/>
    <property type="molecule type" value="Genomic_DNA"/>
</dbReference>
<keyword evidence="3" id="KW-1185">Reference proteome</keyword>
<evidence type="ECO:0000313" key="2">
    <source>
        <dbReference type="EMBL" id="WVZ08531.1"/>
    </source>
</evidence>
<dbReference type="Proteomes" id="UP001374535">
    <property type="component" value="Chromosome 6"/>
</dbReference>
<accession>A0AAQ3NEZ6</accession>
<reference evidence="2 3" key="1">
    <citation type="journal article" date="2023" name="Life. Sci Alliance">
        <title>Evolutionary insights into 3D genome organization and epigenetic landscape of Vigna mungo.</title>
        <authorList>
            <person name="Junaid A."/>
            <person name="Singh B."/>
            <person name="Bhatia S."/>
        </authorList>
    </citation>
    <scope>NUCLEOTIDE SEQUENCE [LARGE SCALE GENOMIC DNA]</scope>
    <source>
        <strain evidence="2">Urdbean</strain>
    </source>
</reference>
<protein>
    <submittedName>
        <fullName evidence="2">Uncharacterized protein</fullName>
    </submittedName>
</protein>
<evidence type="ECO:0000313" key="3">
    <source>
        <dbReference type="Proteomes" id="UP001374535"/>
    </source>
</evidence>
<feature type="non-terminal residue" evidence="2">
    <location>
        <position position="107"/>
    </location>
</feature>
<gene>
    <name evidence="2" type="ORF">V8G54_021877</name>
</gene>
<feature type="non-terminal residue" evidence="2">
    <location>
        <position position="1"/>
    </location>
</feature>
<proteinExistence type="predicted"/>
<feature type="region of interest" description="Disordered" evidence="1">
    <location>
        <begin position="1"/>
        <end position="24"/>
    </location>
</feature>
<name>A0AAQ3NEZ6_VIGMU</name>
<dbReference type="AlphaFoldDB" id="A0AAQ3NEZ6"/>
<sequence>PLKSQTLGEHSRITSPPLPPLPPTSNRHQLSIVISCIAHHPHFLNCGLQLILQLHYYSFVEGLYYLIPTTTAVALERNFCNHNATKSANQNLGYTYNKETYTPSGLP</sequence>